<evidence type="ECO:0000313" key="2">
    <source>
        <dbReference type="EMBL" id="SFN05015.1"/>
    </source>
</evidence>
<protein>
    <submittedName>
        <fullName evidence="2">Uncharacterized protein</fullName>
    </submittedName>
</protein>
<dbReference type="OrthoDB" id="1266102at2"/>
<proteinExistence type="predicted"/>
<dbReference type="Proteomes" id="UP000198769">
    <property type="component" value="Unassembled WGS sequence"/>
</dbReference>
<gene>
    <name evidence="2" type="ORF">SAMN05421594_0645</name>
</gene>
<dbReference type="AlphaFoldDB" id="A0A1I4VUY4"/>
<evidence type="ECO:0000256" key="1">
    <source>
        <dbReference type="SAM" id="MobiDB-lite"/>
    </source>
</evidence>
<organism evidence="2 3">
    <name type="scientific">Chryseobacterium oleae</name>
    <dbReference type="NCBI Taxonomy" id="491207"/>
    <lineage>
        <taxon>Bacteria</taxon>
        <taxon>Pseudomonadati</taxon>
        <taxon>Bacteroidota</taxon>
        <taxon>Flavobacteriia</taxon>
        <taxon>Flavobacteriales</taxon>
        <taxon>Weeksellaceae</taxon>
        <taxon>Chryseobacterium group</taxon>
        <taxon>Chryseobacterium</taxon>
    </lineage>
</organism>
<keyword evidence="3" id="KW-1185">Reference proteome</keyword>
<evidence type="ECO:0000313" key="3">
    <source>
        <dbReference type="Proteomes" id="UP000198769"/>
    </source>
</evidence>
<accession>A0A1I4VUY4</accession>
<reference evidence="3" key="1">
    <citation type="submission" date="2016-10" db="EMBL/GenBank/DDBJ databases">
        <authorList>
            <person name="Varghese N."/>
            <person name="Submissions S."/>
        </authorList>
    </citation>
    <scope>NUCLEOTIDE SEQUENCE [LARGE SCALE GENOMIC DNA]</scope>
    <source>
        <strain evidence="3">DSM 25575</strain>
    </source>
</reference>
<name>A0A1I4VUY4_CHROL</name>
<sequence>MTSAPVNEKPEEQDSMGNKNFEADGGDGKLVLKSIKLTQPLIKPKIEEAVIPAEEPEKERPGKTLSMQITDKLKKIGYGLFKRS</sequence>
<dbReference type="EMBL" id="FOVD01000001">
    <property type="protein sequence ID" value="SFN05015.1"/>
    <property type="molecule type" value="Genomic_DNA"/>
</dbReference>
<feature type="region of interest" description="Disordered" evidence="1">
    <location>
        <begin position="1"/>
        <end position="26"/>
    </location>
</feature>
<dbReference type="RefSeq" id="WP_090022883.1">
    <property type="nucleotide sequence ID" value="NZ_FOVD01000001.1"/>
</dbReference>